<accession>A0A381YAR0</accession>
<dbReference type="EMBL" id="UINC01017676">
    <property type="protein sequence ID" value="SVA73573.1"/>
    <property type="molecule type" value="Genomic_DNA"/>
</dbReference>
<sequence length="205" mass="21214">MAGSPNQVQVAADEQPTEKRSVYALAVASAASHDLVGDISAARMAISLASSAEVDTDKSVALLADAGDLLEVAQEQARATFNLLAASVGDPAATNVHRVGESLADAGIEVHLPNESDAWTSMNPLALTSAFKSVRTVLRLPDGCPASVSSQRDMWRITIEVPADAKGGRLLNSVCELASAAGGQWGVQGPVFIAEVPRCDPPETP</sequence>
<reference evidence="1" key="1">
    <citation type="submission" date="2018-05" db="EMBL/GenBank/DDBJ databases">
        <authorList>
            <person name="Lanie J.A."/>
            <person name="Ng W.-L."/>
            <person name="Kazmierczak K.M."/>
            <person name="Andrzejewski T.M."/>
            <person name="Davidsen T.M."/>
            <person name="Wayne K.J."/>
            <person name="Tettelin H."/>
            <person name="Glass J.I."/>
            <person name="Rusch D."/>
            <person name="Podicherti R."/>
            <person name="Tsui H.-C.T."/>
            <person name="Winkler M.E."/>
        </authorList>
    </citation>
    <scope>NUCLEOTIDE SEQUENCE</scope>
</reference>
<dbReference type="AlphaFoldDB" id="A0A381YAR0"/>
<gene>
    <name evidence="1" type="ORF">METZ01_LOCUS126427</name>
</gene>
<evidence type="ECO:0000313" key="1">
    <source>
        <dbReference type="EMBL" id="SVA73573.1"/>
    </source>
</evidence>
<name>A0A381YAR0_9ZZZZ</name>
<protein>
    <submittedName>
        <fullName evidence="1">Uncharacterized protein</fullName>
    </submittedName>
</protein>
<organism evidence="1">
    <name type="scientific">marine metagenome</name>
    <dbReference type="NCBI Taxonomy" id="408172"/>
    <lineage>
        <taxon>unclassified sequences</taxon>
        <taxon>metagenomes</taxon>
        <taxon>ecological metagenomes</taxon>
    </lineage>
</organism>
<proteinExistence type="predicted"/>